<dbReference type="Pfam" id="PF04316">
    <property type="entry name" value="FlgM"/>
    <property type="match status" value="1"/>
</dbReference>
<dbReference type="NCBIfam" id="TIGR03824">
    <property type="entry name" value="FlgM_jcvi"/>
    <property type="match status" value="1"/>
</dbReference>
<keyword evidence="5" id="KW-0805">Transcription regulation</keyword>
<dbReference type="Proteomes" id="UP000004263">
    <property type="component" value="Unassembled WGS sequence"/>
</dbReference>
<dbReference type="InterPro" id="IPR035890">
    <property type="entry name" value="Anti-sigma-28_factor_FlgM_sf"/>
</dbReference>
<dbReference type="GO" id="GO:0044781">
    <property type="term" value="P:bacterial-type flagellum organization"/>
    <property type="evidence" value="ECO:0007669"/>
    <property type="project" value="UniProtKB-KW"/>
</dbReference>
<evidence type="ECO:0000256" key="9">
    <source>
        <dbReference type="SAM" id="MobiDB-lite"/>
    </source>
</evidence>
<evidence type="ECO:0000256" key="4">
    <source>
        <dbReference type="ARBA" id="ARBA00022795"/>
    </source>
</evidence>
<dbReference type="EMBL" id="AAQH01000006">
    <property type="protein sequence ID" value="EAT12510.1"/>
    <property type="molecule type" value="Genomic_DNA"/>
</dbReference>
<dbReference type="AlphaFoldDB" id="Q1N309"/>
<evidence type="ECO:0000313" key="11">
    <source>
        <dbReference type="EMBL" id="EAT12510.1"/>
    </source>
</evidence>
<dbReference type="OrthoDB" id="7064195at2"/>
<keyword evidence="3" id="KW-0678">Repressor</keyword>
<name>Q1N309_9GAMM</name>
<evidence type="ECO:0000256" key="2">
    <source>
        <dbReference type="ARBA" id="ARBA00017823"/>
    </source>
</evidence>
<dbReference type="InterPro" id="IPR031316">
    <property type="entry name" value="FlgM_C"/>
</dbReference>
<dbReference type="HOGENOM" id="CLU_149304_0_2_6"/>
<protein>
    <recommendedName>
        <fullName evidence="2">Negative regulator of flagellin synthesis</fullName>
    </recommendedName>
    <alternativeName>
        <fullName evidence="8">Anti-sigma-28 factor</fullName>
    </alternativeName>
</protein>
<keyword evidence="4" id="KW-1005">Bacterial flagellum biogenesis</keyword>
<reference evidence="11 12" key="1">
    <citation type="submission" date="2006-03" db="EMBL/GenBank/DDBJ databases">
        <authorList>
            <person name="Pinhassi J."/>
            <person name="Pedros-Alio C."/>
            <person name="Ferriera S."/>
            <person name="Johnson J."/>
            <person name="Kravitz S."/>
            <person name="Halpern A."/>
            <person name="Remington K."/>
            <person name="Beeson K."/>
            <person name="Tran B."/>
            <person name="Rogers Y.-H."/>
            <person name="Friedman R."/>
            <person name="Venter J.C."/>
        </authorList>
    </citation>
    <scope>NUCLEOTIDE SEQUENCE [LARGE SCALE GENOMIC DNA]</scope>
    <source>
        <strain evidence="11 12">RED65</strain>
    </source>
</reference>
<comment type="similarity">
    <text evidence="1">Belongs to the FlgM family.</text>
</comment>
<sequence>MNINKLTNGIGGGGQSRSTEQVDKANAQVKKSDSSSSSSSDEVKLSAQSKSIQQIEAEVAKMPDIDDAAVERIKGALANNEYKIDYERIAGKMIKFDKLLN</sequence>
<feature type="region of interest" description="Disordered" evidence="9">
    <location>
        <begin position="1"/>
        <end position="49"/>
    </location>
</feature>
<comment type="function">
    <text evidence="7">Responsible for the coupling of flagellin expression to flagellar assembly by preventing expression of the flagellin genes when a component of the middle class of proteins is defective. It negatively regulates flagellar genes by inhibiting the activity of FliA by directly binding to FliA.</text>
</comment>
<dbReference type="STRING" id="207949.RED65_06433"/>
<keyword evidence="11" id="KW-0282">Flagellum</keyword>
<evidence type="ECO:0000256" key="8">
    <source>
        <dbReference type="ARBA" id="ARBA00030117"/>
    </source>
</evidence>
<accession>Q1N309</accession>
<gene>
    <name evidence="11" type="ORF">RED65_06433</name>
</gene>
<dbReference type="InterPro" id="IPR007412">
    <property type="entry name" value="FlgM"/>
</dbReference>
<dbReference type="RefSeq" id="WP_007016111.1">
    <property type="nucleotide sequence ID" value="NZ_AAQH01000006.1"/>
</dbReference>
<dbReference type="GO" id="GO:0045892">
    <property type="term" value="P:negative regulation of DNA-templated transcription"/>
    <property type="evidence" value="ECO:0007669"/>
    <property type="project" value="InterPro"/>
</dbReference>
<evidence type="ECO:0000256" key="5">
    <source>
        <dbReference type="ARBA" id="ARBA00023015"/>
    </source>
</evidence>
<organism evidence="11 12">
    <name type="scientific">Bermanella marisrubri</name>
    <dbReference type="NCBI Taxonomy" id="207949"/>
    <lineage>
        <taxon>Bacteria</taxon>
        <taxon>Pseudomonadati</taxon>
        <taxon>Pseudomonadota</taxon>
        <taxon>Gammaproteobacteria</taxon>
        <taxon>Oceanospirillales</taxon>
        <taxon>Oceanospirillaceae</taxon>
        <taxon>Bermanella</taxon>
    </lineage>
</organism>
<keyword evidence="11" id="KW-0966">Cell projection</keyword>
<feature type="domain" description="Anti-sigma-28 factor FlgM C-terminal" evidence="10">
    <location>
        <begin position="41"/>
        <end position="95"/>
    </location>
</feature>
<keyword evidence="6" id="KW-0804">Transcription</keyword>
<keyword evidence="12" id="KW-1185">Reference proteome</keyword>
<evidence type="ECO:0000256" key="7">
    <source>
        <dbReference type="ARBA" id="ARBA00024739"/>
    </source>
</evidence>
<evidence type="ECO:0000313" key="12">
    <source>
        <dbReference type="Proteomes" id="UP000004263"/>
    </source>
</evidence>
<evidence type="ECO:0000256" key="6">
    <source>
        <dbReference type="ARBA" id="ARBA00023163"/>
    </source>
</evidence>
<dbReference type="SUPFAM" id="SSF101498">
    <property type="entry name" value="Anti-sigma factor FlgM"/>
    <property type="match status" value="1"/>
</dbReference>
<proteinExistence type="inferred from homology"/>
<evidence type="ECO:0000256" key="1">
    <source>
        <dbReference type="ARBA" id="ARBA00005322"/>
    </source>
</evidence>
<comment type="caution">
    <text evidence="11">The sequence shown here is derived from an EMBL/GenBank/DDBJ whole genome shotgun (WGS) entry which is preliminary data.</text>
</comment>
<evidence type="ECO:0000259" key="10">
    <source>
        <dbReference type="Pfam" id="PF04316"/>
    </source>
</evidence>
<keyword evidence="11" id="KW-0969">Cilium</keyword>
<evidence type="ECO:0000256" key="3">
    <source>
        <dbReference type="ARBA" id="ARBA00022491"/>
    </source>
</evidence>